<dbReference type="AlphaFoldDB" id="A0AAN7UFG5"/>
<feature type="region of interest" description="Disordered" evidence="1">
    <location>
        <begin position="283"/>
        <end position="304"/>
    </location>
</feature>
<feature type="compositionally biased region" description="Low complexity" evidence="1">
    <location>
        <begin position="569"/>
        <end position="583"/>
    </location>
</feature>
<dbReference type="PANTHER" id="PTHR42088:SF1">
    <property type="entry name" value="YALI0F10131P"/>
    <property type="match status" value="1"/>
</dbReference>
<accession>A0AAN7UFG5</accession>
<proteinExistence type="predicted"/>
<organism evidence="3 4">
    <name type="scientific">Xylaria bambusicola</name>
    <dbReference type="NCBI Taxonomy" id="326684"/>
    <lineage>
        <taxon>Eukaryota</taxon>
        <taxon>Fungi</taxon>
        <taxon>Dikarya</taxon>
        <taxon>Ascomycota</taxon>
        <taxon>Pezizomycotina</taxon>
        <taxon>Sordariomycetes</taxon>
        <taxon>Xylariomycetidae</taxon>
        <taxon>Xylariales</taxon>
        <taxon>Xylariaceae</taxon>
        <taxon>Xylaria</taxon>
    </lineage>
</organism>
<feature type="region of interest" description="Disordered" evidence="1">
    <location>
        <begin position="622"/>
        <end position="641"/>
    </location>
</feature>
<feature type="region of interest" description="Disordered" evidence="1">
    <location>
        <begin position="514"/>
        <end position="604"/>
    </location>
</feature>
<feature type="compositionally biased region" description="Polar residues" evidence="1">
    <location>
        <begin position="205"/>
        <end position="216"/>
    </location>
</feature>
<evidence type="ECO:0000313" key="4">
    <source>
        <dbReference type="Proteomes" id="UP001305414"/>
    </source>
</evidence>
<evidence type="ECO:0000313" key="3">
    <source>
        <dbReference type="EMBL" id="KAK5631285.1"/>
    </source>
</evidence>
<dbReference type="EMBL" id="JAWHQM010000019">
    <property type="protein sequence ID" value="KAK5631285.1"/>
    <property type="molecule type" value="Genomic_DNA"/>
</dbReference>
<evidence type="ECO:0000256" key="2">
    <source>
        <dbReference type="SAM" id="Phobius"/>
    </source>
</evidence>
<name>A0AAN7UFG5_9PEZI</name>
<feature type="compositionally biased region" description="Polar residues" evidence="1">
    <location>
        <begin position="285"/>
        <end position="298"/>
    </location>
</feature>
<dbReference type="Proteomes" id="UP001305414">
    <property type="component" value="Unassembled WGS sequence"/>
</dbReference>
<reference evidence="3 4" key="1">
    <citation type="submission" date="2023-10" db="EMBL/GenBank/DDBJ databases">
        <title>Draft genome sequence of Xylaria bambusicola isolate GMP-LS, the root and basal stem rot pathogen of sugarcane in Indonesia.</title>
        <authorList>
            <person name="Selvaraj P."/>
            <person name="Muralishankar V."/>
            <person name="Muruganantham S."/>
            <person name="Sp S."/>
            <person name="Haryani S."/>
            <person name="Lau K.J.X."/>
            <person name="Naqvi N.I."/>
        </authorList>
    </citation>
    <scope>NUCLEOTIDE SEQUENCE [LARGE SCALE GENOMIC DNA]</scope>
    <source>
        <strain evidence="3">GMP-LS</strain>
    </source>
</reference>
<feature type="region of interest" description="Disordered" evidence="1">
    <location>
        <begin position="1"/>
        <end position="21"/>
    </location>
</feature>
<protein>
    <submittedName>
        <fullName evidence="3">Uncharacterized protein</fullName>
    </submittedName>
</protein>
<comment type="caution">
    <text evidence="3">The sequence shown here is derived from an EMBL/GenBank/DDBJ whole genome shotgun (WGS) entry which is preliminary data.</text>
</comment>
<feature type="region of interest" description="Disordered" evidence="1">
    <location>
        <begin position="675"/>
        <end position="702"/>
    </location>
</feature>
<keyword evidence="2" id="KW-0472">Membrane</keyword>
<gene>
    <name evidence="3" type="ORF">RRF57_006999</name>
</gene>
<feature type="region of interest" description="Disordered" evidence="1">
    <location>
        <begin position="465"/>
        <end position="487"/>
    </location>
</feature>
<keyword evidence="4" id="KW-1185">Reference proteome</keyword>
<feature type="transmembrane region" description="Helical" evidence="2">
    <location>
        <begin position="75"/>
        <end position="94"/>
    </location>
</feature>
<feature type="region of interest" description="Disordered" evidence="1">
    <location>
        <begin position="181"/>
        <end position="253"/>
    </location>
</feature>
<evidence type="ECO:0000256" key="1">
    <source>
        <dbReference type="SAM" id="MobiDB-lite"/>
    </source>
</evidence>
<sequence>MRTMIHRHLHGHGHSRGHHLRSREPIIELNEQDQGQIIELDTRDVLHSGDHISHITARANNLDEKPSTDSSTTTIVISVVIPLVAAIAVLAYFARKGVLRRRREEAASKFKSMDFGLQETVPSKGSKRKSAFFGKEKEGGHKTQLSMDMNLSSPYLLPPNLHASRESFNSLAKTLHQADDPYRPVTDYAGSDVGSLRSFKRGPATRTSSIYTSKTRPSGDIPRQQRDTPTSPLQSPLPVAQPLSHSPVQREEMPSIPAKNEFRFVDDGPGIAQVPEIQEPAAVATSATRKLSAQSPRSVSPEVKEGPMPMVAEIVNERDSLPQGEPNVQMHNTGLGIMDRHMSQASSTSQSSDAKSMPMAIRPPRKESMPMINAPKVNQEYQGYADHLQFEDNQFSSHGDEDELHMSVNHEQQVHPHSAGLGVPDQDNRRLSVGLRPLPPDDFLESEDPEFRANRIRSFYKEYFDDSKADQNRPPMPQPQQGGYYEDYDAGYMGEAAYFDPDTNAFVMPYAQPVTRRAMTPPPNNRRPMPGPRPRGPPGPHGPHRGLPISGGPQVRPRAGSTVSGRGWGPRSPRPGSSASNPRFGGQPKKPMPPPVALNSLPTPSKLKDDSFAIMGAIDFAPPPSFKDQATGRSQSPLGERVPYRVNTPVHSPLVSAFDDTPALPSPHLLRKSGTFTGLDFAPPRRFKDPETMSETGSVRSMHSGISGMGLNALRAGAGRVSRLPGDTVFTQAAMNDTLKPNWGMRD</sequence>
<dbReference type="PANTHER" id="PTHR42088">
    <property type="entry name" value="YALI0F10131P"/>
    <property type="match status" value="1"/>
</dbReference>
<feature type="compositionally biased region" description="Pro residues" evidence="1">
    <location>
        <begin position="520"/>
        <end position="541"/>
    </location>
</feature>
<keyword evidence="2" id="KW-1133">Transmembrane helix</keyword>
<keyword evidence="2" id="KW-0812">Transmembrane</keyword>